<dbReference type="EMBL" id="JACGWN010000010">
    <property type="protein sequence ID" value="KAL0427994.1"/>
    <property type="molecule type" value="Genomic_DNA"/>
</dbReference>
<evidence type="ECO:0000313" key="2">
    <source>
        <dbReference type="EMBL" id="KAL0427994.1"/>
    </source>
</evidence>
<dbReference type="GO" id="GO:0004523">
    <property type="term" value="F:RNA-DNA hybrid ribonuclease activity"/>
    <property type="evidence" value="ECO:0007669"/>
    <property type="project" value="InterPro"/>
</dbReference>
<dbReference type="GO" id="GO:0003676">
    <property type="term" value="F:nucleic acid binding"/>
    <property type="evidence" value="ECO:0007669"/>
    <property type="project" value="InterPro"/>
</dbReference>
<protein>
    <recommendedName>
        <fullName evidence="1">RNase H type-1 domain-containing protein</fullName>
    </recommendedName>
</protein>
<proteinExistence type="predicted"/>
<accession>A0AAW2VG91</accession>
<dbReference type="Pfam" id="PF13456">
    <property type="entry name" value="RVT_3"/>
    <property type="match status" value="1"/>
</dbReference>
<dbReference type="PANTHER" id="PTHR47074:SF61">
    <property type="entry name" value="RNASE H TYPE-1 DOMAIN-CONTAINING PROTEIN"/>
    <property type="match status" value="1"/>
</dbReference>
<organism evidence="2">
    <name type="scientific">Sesamum latifolium</name>
    <dbReference type="NCBI Taxonomy" id="2727402"/>
    <lineage>
        <taxon>Eukaryota</taxon>
        <taxon>Viridiplantae</taxon>
        <taxon>Streptophyta</taxon>
        <taxon>Embryophyta</taxon>
        <taxon>Tracheophyta</taxon>
        <taxon>Spermatophyta</taxon>
        <taxon>Magnoliopsida</taxon>
        <taxon>eudicotyledons</taxon>
        <taxon>Gunneridae</taxon>
        <taxon>Pentapetalae</taxon>
        <taxon>asterids</taxon>
        <taxon>lamiids</taxon>
        <taxon>Lamiales</taxon>
        <taxon>Pedaliaceae</taxon>
        <taxon>Sesamum</taxon>
    </lineage>
</organism>
<sequence length="172" mass="18753">MGGASLDPQQIISSASSYLDSFLAQHLASLCLSAPRAPSRWLAPLDVIKLNFDGATIAHGNEFVVIARDNTGHCVAWLSRRIPKSVDGELDEAWAAREAVLLAIRKGWSSVIIEGDGATLITKLRASVTYLSAVGPILSDIIHFSACFQSYSFNFVKRSCKFCCALFRSLFR</sequence>
<evidence type="ECO:0000259" key="1">
    <source>
        <dbReference type="Pfam" id="PF13456"/>
    </source>
</evidence>
<dbReference type="AlphaFoldDB" id="A0AAW2VG91"/>
<reference evidence="2" key="2">
    <citation type="journal article" date="2024" name="Plant">
        <title>Genomic evolution and insights into agronomic trait innovations of Sesamum species.</title>
        <authorList>
            <person name="Miao H."/>
            <person name="Wang L."/>
            <person name="Qu L."/>
            <person name="Liu H."/>
            <person name="Sun Y."/>
            <person name="Le M."/>
            <person name="Wang Q."/>
            <person name="Wei S."/>
            <person name="Zheng Y."/>
            <person name="Lin W."/>
            <person name="Duan Y."/>
            <person name="Cao H."/>
            <person name="Xiong S."/>
            <person name="Wang X."/>
            <person name="Wei L."/>
            <person name="Li C."/>
            <person name="Ma Q."/>
            <person name="Ju M."/>
            <person name="Zhao R."/>
            <person name="Li G."/>
            <person name="Mu C."/>
            <person name="Tian Q."/>
            <person name="Mei H."/>
            <person name="Zhang T."/>
            <person name="Gao T."/>
            <person name="Zhang H."/>
        </authorList>
    </citation>
    <scope>NUCLEOTIDE SEQUENCE</scope>
    <source>
        <strain evidence="2">KEN1</strain>
    </source>
</reference>
<feature type="domain" description="RNase H type-1" evidence="1">
    <location>
        <begin position="51"/>
        <end position="160"/>
    </location>
</feature>
<dbReference type="PANTHER" id="PTHR47074">
    <property type="entry name" value="BNAC02G40300D PROTEIN"/>
    <property type="match status" value="1"/>
</dbReference>
<reference evidence="2" key="1">
    <citation type="submission" date="2020-06" db="EMBL/GenBank/DDBJ databases">
        <authorList>
            <person name="Li T."/>
            <person name="Hu X."/>
            <person name="Zhang T."/>
            <person name="Song X."/>
            <person name="Zhang H."/>
            <person name="Dai N."/>
            <person name="Sheng W."/>
            <person name="Hou X."/>
            <person name="Wei L."/>
        </authorList>
    </citation>
    <scope>NUCLEOTIDE SEQUENCE</scope>
    <source>
        <strain evidence="2">KEN1</strain>
        <tissue evidence="2">Leaf</tissue>
    </source>
</reference>
<dbReference type="InterPro" id="IPR052929">
    <property type="entry name" value="RNase_H-like_EbsB-rel"/>
</dbReference>
<gene>
    <name evidence="2" type="ORF">Slati_2974200</name>
</gene>
<name>A0AAW2VG91_9LAMI</name>
<comment type="caution">
    <text evidence="2">The sequence shown here is derived from an EMBL/GenBank/DDBJ whole genome shotgun (WGS) entry which is preliminary data.</text>
</comment>
<dbReference type="InterPro" id="IPR002156">
    <property type="entry name" value="RNaseH_domain"/>
</dbReference>